<dbReference type="Gene3D" id="3.90.470.20">
    <property type="entry name" value="4'-phosphopantetheinyl transferase domain"/>
    <property type="match status" value="2"/>
</dbReference>
<evidence type="ECO:0000256" key="2">
    <source>
        <dbReference type="ARBA" id="ARBA00022679"/>
    </source>
</evidence>
<protein>
    <submittedName>
        <fullName evidence="4">4'-phosphopantetheinyl transferase superfamily protein</fullName>
    </submittedName>
</protein>
<keyword evidence="5" id="KW-1185">Reference proteome</keyword>
<dbReference type="GO" id="GO:0008897">
    <property type="term" value="F:holo-[acyl-carrier-protein] synthase activity"/>
    <property type="evidence" value="ECO:0007669"/>
    <property type="project" value="InterPro"/>
</dbReference>
<evidence type="ECO:0000313" key="4">
    <source>
        <dbReference type="EMBL" id="NGO71887.1"/>
    </source>
</evidence>
<dbReference type="PANTHER" id="PTHR12215:SF10">
    <property type="entry name" value="L-AMINOADIPATE-SEMIALDEHYDE DEHYDROGENASE-PHOSPHOPANTETHEINYL TRANSFERASE"/>
    <property type="match status" value="1"/>
</dbReference>
<dbReference type="SUPFAM" id="SSF56214">
    <property type="entry name" value="4'-phosphopantetheinyl transferase"/>
    <property type="match status" value="2"/>
</dbReference>
<dbReference type="AlphaFoldDB" id="A0A6G4X4V9"/>
<comment type="similarity">
    <text evidence="1">Belongs to the P-Pant transferase superfamily. Gsp/Sfp/HetI/AcpT family.</text>
</comment>
<accession>A0A6G4X4V9</accession>
<dbReference type="Pfam" id="PF01648">
    <property type="entry name" value="ACPS"/>
    <property type="match status" value="1"/>
</dbReference>
<organism evidence="4 5">
    <name type="scientific">Streptomyces boncukensis</name>
    <dbReference type="NCBI Taxonomy" id="2711219"/>
    <lineage>
        <taxon>Bacteria</taxon>
        <taxon>Bacillati</taxon>
        <taxon>Actinomycetota</taxon>
        <taxon>Actinomycetes</taxon>
        <taxon>Kitasatosporales</taxon>
        <taxon>Streptomycetaceae</taxon>
        <taxon>Streptomyces</taxon>
    </lineage>
</organism>
<dbReference type="Proteomes" id="UP000477722">
    <property type="component" value="Unassembled WGS sequence"/>
</dbReference>
<dbReference type="PANTHER" id="PTHR12215">
    <property type="entry name" value="PHOSPHOPANTETHEINE TRANSFERASE"/>
    <property type="match status" value="1"/>
</dbReference>
<reference evidence="4 5" key="1">
    <citation type="submission" date="2020-02" db="EMBL/GenBank/DDBJ databases">
        <title>Whole-genome analyses of novel actinobacteria.</title>
        <authorList>
            <person name="Sahin N."/>
            <person name="Tatar D."/>
        </authorList>
    </citation>
    <scope>NUCLEOTIDE SEQUENCE [LARGE SCALE GENOMIC DNA]</scope>
    <source>
        <strain evidence="4 5">SB3404</strain>
    </source>
</reference>
<dbReference type="RefSeq" id="WP_165301512.1">
    <property type="nucleotide sequence ID" value="NZ_JAAKZZ010000366.1"/>
</dbReference>
<dbReference type="InterPro" id="IPR050559">
    <property type="entry name" value="P-Pant_transferase_sf"/>
</dbReference>
<sequence length="256" mass="27448">MARLVARPAAGEVQVWWAAPHHGSDARHDLRTLLDDRELTRWRRLRRPAARALYLTAHALARLVLAAHTGGHPAALEFRTACVHCGGPHGKPQPLVPGGWQLSLSHSGQRVAVAVSQGLPLGVDVEQVRRRPDALAETVLTGTERAALARRPAHGRAGDFIRYWARKESALKATGDGVMTEPVRLTVSAPGEPPALLSWRTDPAPPALPHLTDLDPGPGYRACLAVLGVPRRVTEHDATPLLLPAPAPAPSAAMRT</sequence>
<keyword evidence="2 4" id="KW-0808">Transferase</keyword>
<feature type="domain" description="4'-phosphopantetheinyl transferase" evidence="3">
    <location>
        <begin position="120"/>
        <end position="205"/>
    </location>
</feature>
<evidence type="ECO:0000256" key="1">
    <source>
        <dbReference type="ARBA" id="ARBA00010990"/>
    </source>
</evidence>
<proteinExistence type="inferred from homology"/>
<evidence type="ECO:0000259" key="3">
    <source>
        <dbReference type="Pfam" id="PF01648"/>
    </source>
</evidence>
<dbReference type="InterPro" id="IPR037143">
    <property type="entry name" value="4-PPantetheinyl_Trfase_dom_sf"/>
</dbReference>
<dbReference type="GO" id="GO:0000287">
    <property type="term" value="F:magnesium ion binding"/>
    <property type="evidence" value="ECO:0007669"/>
    <property type="project" value="InterPro"/>
</dbReference>
<dbReference type="GO" id="GO:0005829">
    <property type="term" value="C:cytosol"/>
    <property type="evidence" value="ECO:0007669"/>
    <property type="project" value="TreeGrafter"/>
</dbReference>
<gene>
    <name evidence="4" type="ORF">G5C65_26770</name>
</gene>
<dbReference type="EMBL" id="JAAKZZ010000366">
    <property type="protein sequence ID" value="NGO71887.1"/>
    <property type="molecule type" value="Genomic_DNA"/>
</dbReference>
<dbReference type="InterPro" id="IPR008278">
    <property type="entry name" value="4-PPantetheinyl_Trfase_dom"/>
</dbReference>
<comment type="caution">
    <text evidence="4">The sequence shown here is derived from an EMBL/GenBank/DDBJ whole genome shotgun (WGS) entry which is preliminary data.</text>
</comment>
<name>A0A6G4X4V9_9ACTN</name>
<dbReference type="GO" id="GO:0019878">
    <property type="term" value="P:lysine biosynthetic process via aminoadipic acid"/>
    <property type="evidence" value="ECO:0007669"/>
    <property type="project" value="TreeGrafter"/>
</dbReference>
<evidence type="ECO:0000313" key="5">
    <source>
        <dbReference type="Proteomes" id="UP000477722"/>
    </source>
</evidence>